<protein>
    <submittedName>
        <fullName evidence="2">Uncharacterized protein</fullName>
    </submittedName>
</protein>
<gene>
    <name evidence="2" type="ordered locus">MXAN_3166</name>
</gene>
<evidence type="ECO:0000313" key="3">
    <source>
        <dbReference type="Proteomes" id="UP000002402"/>
    </source>
</evidence>
<evidence type="ECO:0000256" key="1">
    <source>
        <dbReference type="SAM" id="Coils"/>
    </source>
</evidence>
<keyword evidence="1" id="KW-0175">Coiled coil</keyword>
<reference evidence="2 3" key="1">
    <citation type="journal article" date="2006" name="Proc. Natl. Acad. Sci. U.S.A.">
        <title>Evolution of sensory complexity recorded in a myxobacterial genome.</title>
        <authorList>
            <person name="Goldman B.S."/>
            <person name="Nierman W.C."/>
            <person name="Kaiser D."/>
            <person name="Slater S.C."/>
            <person name="Durkin A.S."/>
            <person name="Eisen J.A."/>
            <person name="Ronning C.M."/>
            <person name="Barbazuk W.B."/>
            <person name="Blanchard M."/>
            <person name="Field C."/>
            <person name="Halling C."/>
            <person name="Hinkle G."/>
            <person name="Iartchuk O."/>
            <person name="Kim H.S."/>
            <person name="Mackenzie C."/>
            <person name="Madupu R."/>
            <person name="Miller N."/>
            <person name="Shvartsbeyn A."/>
            <person name="Sullivan S.A."/>
            <person name="Vaudin M."/>
            <person name="Wiegand R."/>
            <person name="Kaplan H.B."/>
        </authorList>
    </citation>
    <scope>NUCLEOTIDE SEQUENCE [LARGE SCALE GENOMIC DNA]</scope>
    <source>
        <strain evidence="3">DK1622</strain>
    </source>
</reference>
<dbReference type="InterPro" id="IPR057195">
    <property type="entry name" value="DUF7873"/>
</dbReference>
<dbReference type="AlphaFoldDB" id="Q1D7K4"/>
<dbReference type="Pfam" id="PF25283">
    <property type="entry name" value="DUF7873"/>
    <property type="match status" value="1"/>
</dbReference>
<dbReference type="HOGENOM" id="CLU_071811_0_0_7"/>
<dbReference type="Proteomes" id="UP000002402">
    <property type="component" value="Chromosome"/>
</dbReference>
<dbReference type="STRING" id="246197.MXAN_3166"/>
<proteinExistence type="predicted"/>
<dbReference type="eggNOG" id="ENOG502Z7YZ">
    <property type="taxonomic scope" value="Bacteria"/>
</dbReference>
<evidence type="ECO:0000313" key="2">
    <source>
        <dbReference type="EMBL" id="ABF89020.1"/>
    </source>
</evidence>
<accession>Q1D7K4</accession>
<organism evidence="2 3">
    <name type="scientific">Myxococcus xanthus (strain DK1622)</name>
    <dbReference type="NCBI Taxonomy" id="246197"/>
    <lineage>
        <taxon>Bacteria</taxon>
        <taxon>Pseudomonadati</taxon>
        <taxon>Myxococcota</taxon>
        <taxon>Myxococcia</taxon>
        <taxon>Myxococcales</taxon>
        <taxon>Cystobacterineae</taxon>
        <taxon>Myxococcaceae</taxon>
        <taxon>Myxococcus</taxon>
    </lineage>
</organism>
<sequence length="334" mass="37700">MTRVSFRATFRARRCADVMHEGSPPWTHTLRRTRPGRPAHRAGCGWGVLPAPSCPRLNSPYRPESHIARQGKTPCCVEGDNPLFRKIGSTVMPKLNQIIAVEKGVKNRSQQELTQAHHDLQKPQLLSGISRTYQPRDEEGERFPPESTRVQVRTQDVLKKTQEILTRLFDVTATKDLTNCHAKADVRVDGRVLLKGVPATYLLFLEKQLVDLHTFVKKLPTLDPSESWVPDPAQGLWATEPVQTAKTKKVPRNHVKSEATEKHPAQVEVYYEDIVVGYWKTVKFSGALPATRMNDLLERVEKLQQAVKFAREEANAVEVEEMKAGEALLGYLFG</sequence>
<name>Q1D7K4_MYXXD</name>
<feature type="coiled-coil region" evidence="1">
    <location>
        <begin position="293"/>
        <end position="320"/>
    </location>
</feature>
<dbReference type="KEGG" id="mxa:MXAN_3166"/>
<keyword evidence="3" id="KW-1185">Reference proteome</keyword>
<dbReference type="EMBL" id="CP000113">
    <property type="protein sequence ID" value="ABF89020.1"/>
    <property type="molecule type" value="Genomic_DNA"/>
</dbReference>
<dbReference type="EnsemblBacteria" id="ABF89020">
    <property type="protein sequence ID" value="ABF89020"/>
    <property type="gene ID" value="MXAN_3166"/>
</dbReference>